<reference evidence="4 5" key="1">
    <citation type="submission" date="2024-03" db="EMBL/GenBank/DDBJ databases">
        <authorList>
            <person name="Martinez-Hernandez J."/>
        </authorList>
    </citation>
    <scope>NUCLEOTIDE SEQUENCE [LARGE SCALE GENOMIC DNA]</scope>
</reference>
<dbReference type="GO" id="GO:0031347">
    <property type="term" value="P:regulation of defense response"/>
    <property type="evidence" value="ECO:0007669"/>
    <property type="project" value="UniProtKB-UniRule"/>
</dbReference>
<organism evidence="4 5">
    <name type="scientific">Lupinus luteus</name>
    <name type="common">European yellow lupine</name>
    <dbReference type="NCBI Taxonomy" id="3873"/>
    <lineage>
        <taxon>Eukaryota</taxon>
        <taxon>Viridiplantae</taxon>
        <taxon>Streptophyta</taxon>
        <taxon>Embryophyta</taxon>
        <taxon>Tracheophyta</taxon>
        <taxon>Spermatophyta</taxon>
        <taxon>Magnoliopsida</taxon>
        <taxon>eudicotyledons</taxon>
        <taxon>Gunneridae</taxon>
        <taxon>Pentapetalae</taxon>
        <taxon>rosids</taxon>
        <taxon>fabids</taxon>
        <taxon>Fabales</taxon>
        <taxon>Fabaceae</taxon>
        <taxon>Papilionoideae</taxon>
        <taxon>50 kb inversion clade</taxon>
        <taxon>genistoids sensu lato</taxon>
        <taxon>core genistoids</taxon>
        <taxon>Genisteae</taxon>
        <taxon>Lupinus</taxon>
    </lineage>
</organism>
<dbReference type="GO" id="GO:2000022">
    <property type="term" value="P:regulation of jasmonic acid mediated signaling pathway"/>
    <property type="evidence" value="ECO:0007669"/>
    <property type="project" value="UniProtKB-UniRule"/>
</dbReference>
<evidence type="ECO:0000313" key="5">
    <source>
        <dbReference type="Proteomes" id="UP001497480"/>
    </source>
</evidence>
<dbReference type="PANTHER" id="PTHR33077:SF125">
    <property type="entry name" value="PROTEIN TIFY"/>
    <property type="match status" value="1"/>
</dbReference>
<name>A0AAV1WTX8_LUPLU</name>
<comment type="domain">
    <text evidence="2">The jas domain is required for interaction with COI1.</text>
</comment>
<dbReference type="EMBL" id="CAXHTB010000009">
    <property type="protein sequence ID" value="CAL0312353.1"/>
    <property type="molecule type" value="Genomic_DNA"/>
</dbReference>
<sequence>MVNAAIKPHSLGGVSHIASVSHLPSRGSIVGSTEFRNSSTSPKAQMTIFYAGSVCVYDDISPEKANAIMLLAGNGSTPTRNMPVSLEKLQSPSSMHSKDDGFIISQFSPSPLRSPHYVTAHTNFQKGEGSCSNNELGKVRPLRYLATPRNHLESPNVGSVGSAATKMVQPGKNLYVICAAQ</sequence>
<evidence type="ECO:0000256" key="1">
    <source>
        <dbReference type="ARBA" id="ARBA00008614"/>
    </source>
</evidence>
<dbReference type="InterPro" id="IPR010399">
    <property type="entry name" value="Tify_dom"/>
</dbReference>
<comment type="caution">
    <text evidence="4">The sequence shown here is derived from an EMBL/GenBank/DDBJ whole genome shotgun (WGS) entry which is preliminary data.</text>
</comment>
<keyword evidence="2" id="KW-0539">Nucleus</keyword>
<dbReference type="PANTHER" id="PTHR33077">
    <property type="entry name" value="PROTEIN TIFY 4A-RELATED-RELATED"/>
    <property type="match status" value="1"/>
</dbReference>
<dbReference type="Proteomes" id="UP001497480">
    <property type="component" value="Unassembled WGS sequence"/>
</dbReference>
<protein>
    <recommendedName>
        <fullName evidence="2">Protein TIFY</fullName>
    </recommendedName>
    <alternativeName>
        <fullName evidence="2">Jasmonate ZIM domain-containing protein</fullName>
    </alternativeName>
</protein>
<comment type="similarity">
    <text evidence="1 2">Belongs to the TIFY/JAZ family.</text>
</comment>
<evidence type="ECO:0000313" key="4">
    <source>
        <dbReference type="EMBL" id="CAL0312353.1"/>
    </source>
</evidence>
<evidence type="ECO:0000256" key="2">
    <source>
        <dbReference type="RuleBase" id="RU369065"/>
    </source>
</evidence>
<comment type="function">
    <text evidence="2">Repressor of jasmonate responses.</text>
</comment>
<dbReference type="GO" id="GO:0009611">
    <property type="term" value="P:response to wounding"/>
    <property type="evidence" value="ECO:0007669"/>
    <property type="project" value="UniProtKB-UniRule"/>
</dbReference>
<dbReference type="Pfam" id="PF06200">
    <property type="entry name" value="tify"/>
    <property type="match status" value="1"/>
</dbReference>
<dbReference type="InterPro" id="IPR040390">
    <property type="entry name" value="TIFY/JAZ"/>
</dbReference>
<gene>
    <name evidence="4" type="ORF">LLUT_LOCUS13413</name>
</gene>
<keyword evidence="2" id="KW-1184">Jasmonic acid signaling pathway</keyword>
<comment type="subcellular location">
    <subcellularLocation>
        <location evidence="2">Nucleus</location>
    </subcellularLocation>
</comment>
<accession>A0AAV1WTX8</accession>
<dbReference type="GO" id="GO:0005634">
    <property type="term" value="C:nucleus"/>
    <property type="evidence" value="ECO:0007669"/>
    <property type="project" value="UniProtKB-SubCell"/>
</dbReference>
<proteinExistence type="inferred from homology"/>
<dbReference type="AlphaFoldDB" id="A0AAV1WTX8"/>
<evidence type="ECO:0000259" key="3">
    <source>
        <dbReference type="PROSITE" id="PS51320"/>
    </source>
</evidence>
<feature type="domain" description="Tify" evidence="3">
    <location>
        <begin position="39"/>
        <end position="74"/>
    </location>
</feature>
<dbReference type="SMART" id="SM00979">
    <property type="entry name" value="TIFY"/>
    <property type="match status" value="1"/>
</dbReference>
<dbReference type="PROSITE" id="PS51320">
    <property type="entry name" value="TIFY"/>
    <property type="match status" value="1"/>
</dbReference>
<keyword evidence="5" id="KW-1185">Reference proteome</keyword>